<dbReference type="GO" id="GO:0005615">
    <property type="term" value="C:extracellular space"/>
    <property type="evidence" value="ECO:0007669"/>
    <property type="project" value="TreeGrafter"/>
</dbReference>
<evidence type="ECO:0000256" key="4">
    <source>
        <dbReference type="SAM" id="MobiDB-lite"/>
    </source>
</evidence>
<protein>
    <submittedName>
        <fullName evidence="7">Uncharacterized protein</fullName>
    </submittedName>
</protein>
<reference evidence="8" key="1">
    <citation type="journal article" date="2014" name="Genome Biol.">
        <title>Genome analysis of a major urban malaria vector mosquito, Anopheles stephensi.</title>
        <authorList>
            <person name="Jiang X."/>
            <person name="Peery A."/>
            <person name="Hall A.B."/>
            <person name="Sharma A."/>
            <person name="Chen X.G."/>
            <person name="Waterhouse R.M."/>
            <person name="Komissarov A."/>
            <person name="Riehle M.M."/>
            <person name="Shouche Y."/>
            <person name="Sharakhova M.V."/>
            <person name="Lawson D."/>
            <person name="Pakpour N."/>
            <person name="Arensburger P."/>
            <person name="Davidson V.L."/>
            <person name="Eiglmeier K."/>
            <person name="Emrich S."/>
            <person name="George P."/>
            <person name="Kennedy R.C."/>
            <person name="Mane S.P."/>
            <person name="Maslen G."/>
            <person name="Oringanje C."/>
            <person name="Qi Y."/>
            <person name="Settlage R."/>
            <person name="Tojo M."/>
            <person name="Tubio J.M."/>
            <person name="Unger M.F."/>
            <person name="Wang B."/>
            <person name="Vernick K.D."/>
            <person name="Ribeiro J.M."/>
            <person name="James A.A."/>
            <person name="Michel K."/>
            <person name="Riehle M.A."/>
            <person name="Luckhart S."/>
            <person name="Sharakhov I.V."/>
            <person name="Tu Z."/>
        </authorList>
    </citation>
    <scope>NUCLEOTIDE SEQUENCE [LARGE SCALE GENOMIC DNA]</scope>
    <source>
        <strain evidence="8">Indian</strain>
    </source>
</reference>
<dbReference type="STRING" id="30069.A0A182YMQ8"/>
<dbReference type="OMA" id="NENFMHY"/>
<dbReference type="PANTHER" id="PTHR24373">
    <property type="entry name" value="SLIT RELATED LEUCINE-RICH REPEAT NEURONAL PROTEIN"/>
    <property type="match status" value="1"/>
</dbReference>
<sequence length="605" mass="69544">MCYNSNSFHPEATVLLLIAISLPAIVLAGSVGTGESSGSSSGKFCPKICTCDVIEDLKRADCSNEKLINTYTDVPYDVEILDLSINIISSIENENFMHYDYLVKLFLSENSIQTISLDAFASQQRLTTLDLSYNRLEHLNEQLFERNLQLVDLNLSGNNFMMLPDAPFLKSYSILFLHLSNCRIPHVFDTMFIDLPNLQSLDLSRNIMNSLATVPFAHLRKLTSINLLDNRWDCKTEGVRNTVRWIKSRVPATVVDSCLLSDLHYQGNRFERIMEDPTLNDRKQQRHDVAIEEVWGTQRSPLPRDVGEDLWPSFMNKTCSFTDLEHVASKESCEQFVECQRAYSELYHAHKLQLTRKNTRCSEYLRTGVFVGGVLVGLMLGSFLTYTVGWVVRSCRKRSMQKKANDGPDQRRLHRELRREIRGRNQFEHTRLNESPIFTRSDRAPGTVRASVPQNDEIYRNHEHTRQFLVNLFSKRQPRYVRSNSQLANINNRYIPPTQIRDEPREVTNVVPRAVSDTGRLWEHPFDVNYHGRERVPTDEPDASFRLSDDLQPTWISIRPNGHGTLTRSPRSRKDGDTTSGESPPPPYAECTLDTQPQHETVNMY</sequence>
<evidence type="ECO:0000313" key="7">
    <source>
        <dbReference type="EnsemblMetazoa" id="ASTEI09744-PA"/>
    </source>
</evidence>
<accession>A0A182YMQ8</accession>
<feature type="transmembrane region" description="Helical" evidence="5">
    <location>
        <begin position="369"/>
        <end position="392"/>
    </location>
</feature>
<dbReference type="VEuPathDB" id="VectorBase:ASTEI20_035651"/>
<dbReference type="Gene3D" id="3.80.10.10">
    <property type="entry name" value="Ribonuclease Inhibitor"/>
    <property type="match status" value="2"/>
</dbReference>
<dbReference type="SUPFAM" id="SSF52058">
    <property type="entry name" value="L domain-like"/>
    <property type="match status" value="1"/>
</dbReference>
<keyword evidence="2 6" id="KW-0732">Signal</keyword>
<dbReference type="SMART" id="SM00369">
    <property type="entry name" value="LRR_TYP"/>
    <property type="match status" value="4"/>
</dbReference>
<organism evidence="7 8">
    <name type="scientific">Anopheles stephensi</name>
    <name type="common">Indo-Pakistan malaria mosquito</name>
    <dbReference type="NCBI Taxonomy" id="30069"/>
    <lineage>
        <taxon>Eukaryota</taxon>
        <taxon>Metazoa</taxon>
        <taxon>Ecdysozoa</taxon>
        <taxon>Arthropoda</taxon>
        <taxon>Hexapoda</taxon>
        <taxon>Insecta</taxon>
        <taxon>Pterygota</taxon>
        <taxon>Neoptera</taxon>
        <taxon>Endopterygota</taxon>
        <taxon>Diptera</taxon>
        <taxon>Nematocera</taxon>
        <taxon>Culicoidea</taxon>
        <taxon>Culicidae</taxon>
        <taxon>Anophelinae</taxon>
        <taxon>Anopheles</taxon>
    </lineage>
</organism>
<name>A0A182YMQ8_ANOST</name>
<dbReference type="GO" id="GO:0031012">
    <property type="term" value="C:extracellular matrix"/>
    <property type="evidence" value="ECO:0007669"/>
    <property type="project" value="TreeGrafter"/>
</dbReference>
<feature type="chain" id="PRO_5043523055" evidence="6">
    <location>
        <begin position="29"/>
        <end position="605"/>
    </location>
</feature>
<evidence type="ECO:0000256" key="1">
    <source>
        <dbReference type="ARBA" id="ARBA00022614"/>
    </source>
</evidence>
<keyword evidence="5" id="KW-1133">Transmembrane helix</keyword>
<keyword evidence="3" id="KW-0677">Repeat</keyword>
<evidence type="ECO:0000313" key="8">
    <source>
        <dbReference type="Proteomes" id="UP000076408"/>
    </source>
</evidence>
<dbReference type="InterPro" id="IPR032675">
    <property type="entry name" value="LRR_dom_sf"/>
</dbReference>
<dbReference type="InterPro" id="IPR050328">
    <property type="entry name" value="Dev_Immune_Receptor"/>
</dbReference>
<dbReference type="PANTHER" id="PTHR24373:SF370">
    <property type="entry name" value="FISH-LIPS, ISOFORM E"/>
    <property type="match status" value="1"/>
</dbReference>
<dbReference type="Pfam" id="PF13855">
    <property type="entry name" value="LRR_8"/>
    <property type="match status" value="2"/>
</dbReference>
<proteinExistence type="predicted"/>
<evidence type="ECO:0000256" key="3">
    <source>
        <dbReference type="ARBA" id="ARBA00022737"/>
    </source>
</evidence>
<dbReference type="VEuPathDB" id="VectorBase:ASTEI09744"/>
<keyword evidence="1" id="KW-0433">Leucine-rich repeat</keyword>
<dbReference type="EnsemblMetazoa" id="ASTEI09744-RA">
    <property type="protein sequence ID" value="ASTEI09744-PA"/>
    <property type="gene ID" value="ASTEI09744"/>
</dbReference>
<feature type="region of interest" description="Disordered" evidence="4">
    <location>
        <begin position="554"/>
        <end position="605"/>
    </location>
</feature>
<keyword evidence="5" id="KW-0472">Membrane</keyword>
<dbReference type="AlphaFoldDB" id="A0A182YMQ8"/>
<dbReference type="InterPro" id="IPR003591">
    <property type="entry name" value="Leu-rich_rpt_typical-subtyp"/>
</dbReference>
<dbReference type="InterPro" id="IPR001611">
    <property type="entry name" value="Leu-rich_rpt"/>
</dbReference>
<feature type="compositionally biased region" description="Polar residues" evidence="4">
    <location>
        <begin position="593"/>
        <end position="605"/>
    </location>
</feature>
<keyword evidence="8" id="KW-1185">Reference proteome</keyword>
<reference evidence="7" key="2">
    <citation type="submission" date="2020-05" db="UniProtKB">
        <authorList>
            <consortium name="EnsemblMetazoa"/>
        </authorList>
    </citation>
    <scope>IDENTIFICATION</scope>
    <source>
        <strain evidence="7">Indian</strain>
    </source>
</reference>
<dbReference type="PRINTS" id="PR00019">
    <property type="entry name" value="LEURICHRPT"/>
</dbReference>
<dbReference type="VEuPathDB" id="VectorBase:ASTE009906"/>
<dbReference type="Proteomes" id="UP000076408">
    <property type="component" value="Unassembled WGS sequence"/>
</dbReference>
<feature type="signal peptide" evidence="6">
    <location>
        <begin position="1"/>
        <end position="28"/>
    </location>
</feature>
<evidence type="ECO:0000256" key="5">
    <source>
        <dbReference type="SAM" id="Phobius"/>
    </source>
</evidence>
<evidence type="ECO:0000256" key="2">
    <source>
        <dbReference type="ARBA" id="ARBA00022729"/>
    </source>
</evidence>
<keyword evidence="5" id="KW-0812">Transmembrane</keyword>
<evidence type="ECO:0000256" key="6">
    <source>
        <dbReference type="SAM" id="SignalP"/>
    </source>
</evidence>
<dbReference type="PROSITE" id="PS51450">
    <property type="entry name" value="LRR"/>
    <property type="match status" value="3"/>
</dbReference>